<dbReference type="GO" id="GO:0005096">
    <property type="term" value="F:GTPase activator activity"/>
    <property type="evidence" value="ECO:0007669"/>
    <property type="project" value="TreeGrafter"/>
</dbReference>
<evidence type="ECO:0000313" key="2">
    <source>
        <dbReference type="EMBL" id="CAD7455571.1"/>
    </source>
</evidence>
<gene>
    <name evidence="2" type="ORF">TTEB3V08_LOCUS3637</name>
</gene>
<dbReference type="AlphaFoldDB" id="A0A7R9FL48"/>
<sequence length="266" mass="29543">MQFTIPPSLVMVTGTIFRLKGSILTMSFLDCNGALIPYSFETWRDENKDREKIKTPTKSSSNNRMSPTLSSGSGSQDQFGDRQFVVFTSEKQSRVVALPSHNCVYRQQLADVDFVVKAEIISLKGEFTLLSEKYGSLQQSSDLTSACVVPTCVSDSVCLVCYSSNGHITAYSLPSLRPLIDYDFLPLTDQSFQTTKQGIVDPMLSIWGQQMFVNEDTDQTHLNLRAHLTINITSITQLNLPAHLTINITSNTPQLACTPHHQLSPL</sequence>
<accession>A0A7R9FL48</accession>
<feature type="region of interest" description="Disordered" evidence="1">
    <location>
        <begin position="47"/>
        <end position="77"/>
    </location>
</feature>
<dbReference type="GO" id="GO:0005886">
    <property type="term" value="C:plasma membrane"/>
    <property type="evidence" value="ECO:0007669"/>
    <property type="project" value="TreeGrafter"/>
</dbReference>
<proteinExistence type="predicted"/>
<dbReference type="GO" id="GO:0019905">
    <property type="term" value="F:syntaxin binding"/>
    <property type="evidence" value="ECO:0007669"/>
    <property type="project" value="TreeGrafter"/>
</dbReference>
<dbReference type="GO" id="GO:0006893">
    <property type="term" value="P:Golgi to plasma membrane transport"/>
    <property type="evidence" value="ECO:0007669"/>
    <property type="project" value="TreeGrafter"/>
</dbReference>
<dbReference type="GO" id="GO:0006887">
    <property type="term" value="P:exocytosis"/>
    <property type="evidence" value="ECO:0007669"/>
    <property type="project" value="TreeGrafter"/>
</dbReference>
<dbReference type="PANTHER" id="PTHR10241:SF25">
    <property type="entry name" value="TOMOSYN, ISOFORM C"/>
    <property type="match status" value="1"/>
</dbReference>
<dbReference type="PANTHER" id="PTHR10241">
    <property type="entry name" value="LETHAL 2 GIANT LARVAE PROTEIN"/>
    <property type="match status" value="1"/>
</dbReference>
<dbReference type="EMBL" id="OE000955">
    <property type="protein sequence ID" value="CAD7455571.1"/>
    <property type="molecule type" value="Genomic_DNA"/>
</dbReference>
<name>A0A7R9FL48_9NEOP</name>
<evidence type="ECO:0000256" key="1">
    <source>
        <dbReference type="SAM" id="MobiDB-lite"/>
    </source>
</evidence>
<protein>
    <submittedName>
        <fullName evidence="2">Uncharacterized protein</fullName>
    </submittedName>
</protein>
<dbReference type="GO" id="GO:0031201">
    <property type="term" value="C:SNARE complex"/>
    <property type="evidence" value="ECO:0007669"/>
    <property type="project" value="TreeGrafter"/>
</dbReference>
<reference evidence="2" key="1">
    <citation type="submission" date="2020-11" db="EMBL/GenBank/DDBJ databases">
        <authorList>
            <person name="Tran Van P."/>
        </authorList>
    </citation>
    <scope>NUCLEOTIDE SEQUENCE</scope>
</reference>
<dbReference type="GO" id="GO:0045159">
    <property type="term" value="F:myosin II binding"/>
    <property type="evidence" value="ECO:0007669"/>
    <property type="project" value="TreeGrafter"/>
</dbReference>
<organism evidence="2">
    <name type="scientific">Timema tahoe</name>
    <dbReference type="NCBI Taxonomy" id="61484"/>
    <lineage>
        <taxon>Eukaryota</taxon>
        <taxon>Metazoa</taxon>
        <taxon>Ecdysozoa</taxon>
        <taxon>Arthropoda</taxon>
        <taxon>Hexapoda</taxon>
        <taxon>Insecta</taxon>
        <taxon>Pterygota</taxon>
        <taxon>Neoptera</taxon>
        <taxon>Polyneoptera</taxon>
        <taxon>Phasmatodea</taxon>
        <taxon>Timematodea</taxon>
        <taxon>Timematoidea</taxon>
        <taxon>Timematidae</taxon>
        <taxon>Timema</taxon>
    </lineage>
</organism>
<feature type="compositionally biased region" description="Polar residues" evidence="1">
    <location>
        <begin position="56"/>
        <end position="69"/>
    </location>
</feature>